<accession>M1DCF9</accession>
<sequence length="243" mass="27445">MHSAYMARTNLNKGGMPPRKRARCILINEGVAVSTKKGKKAPLKGEIHAKDRQDPSRNPESTYLATDTVPAPAQTVVPSPSVQGLPPRLLNQLKEEGLKTILEEKGLSTDGVVDKYPIVWDSLRFHRFHIFTRPCCLYIPTWFQEFYSVYSDLVPQGKKKASPFRSVESVMVRGKTVRCSSDDINVVLDRATSFEHDYQSMIKTQTLDDLRGWLAPLISDTTPRWITGRAPIEKKDLNISARY</sequence>
<evidence type="ECO:0000313" key="4">
    <source>
        <dbReference type="Proteomes" id="UP000011115"/>
    </source>
</evidence>
<evidence type="ECO:0000313" key="3">
    <source>
        <dbReference type="EnsemblPlants" id="PGSC0003DMT400086765"/>
    </source>
</evidence>
<dbReference type="HOGENOM" id="CLU_029307_1_2_1"/>
<dbReference type="EnsemblPlants" id="PGSC0003DMT400086765">
    <property type="protein sequence ID" value="PGSC0003DMT400086765"/>
    <property type="gene ID" value="PGSC0003DMG400036336"/>
</dbReference>
<proteinExistence type="predicted"/>
<dbReference type="Proteomes" id="UP000011115">
    <property type="component" value="Unassembled WGS sequence"/>
</dbReference>
<dbReference type="Gramene" id="PGSC0003DMT400086765">
    <property type="protein sequence ID" value="PGSC0003DMT400086765"/>
    <property type="gene ID" value="PGSC0003DMG400036336"/>
</dbReference>
<dbReference type="InterPro" id="IPR046796">
    <property type="entry name" value="Transposase_32_dom"/>
</dbReference>
<dbReference type="GO" id="GO:0009523">
    <property type="term" value="C:photosystem II"/>
    <property type="evidence" value="ECO:0000318"/>
    <property type="project" value="GO_Central"/>
</dbReference>
<protein>
    <recommendedName>
        <fullName evidence="2">Putative plant transposon protein domain-containing protein</fullName>
    </recommendedName>
</protein>
<organism evidence="3 4">
    <name type="scientific">Solanum tuberosum</name>
    <name type="common">Potato</name>
    <dbReference type="NCBI Taxonomy" id="4113"/>
    <lineage>
        <taxon>Eukaryota</taxon>
        <taxon>Viridiplantae</taxon>
        <taxon>Streptophyta</taxon>
        <taxon>Embryophyta</taxon>
        <taxon>Tracheophyta</taxon>
        <taxon>Spermatophyta</taxon>
        <taxon>Magnoliopsida</taxon>
        <taxon>eudicotyledons</taxon>
        <taxon>Gunneridae</taxon>
        <taxon>Pentapetalae</taxon>
        <taxon>asterids</taxon>
        <taxon>lamiids</taxon>
        <taxon>Solanales</taxon>
        <taxon>Solanaceae</taxon>
        <taxon>Solanoideae</taxon>
        <taxon>Solaneae</taxon>
        <taxon>Solanum</taxon>
    </lineage>
</organism>
<feature type="region of interest" description="Disordered" evidence="1">
    <location>
        <begin position="37"/>
        <end position="63"/>
    </location>
</feature>
<feature type="domain" description="Putative plant transposon protein" evidence="2">
    <location>
        <begin position="124"/>
        <end position="243"/>
    </location>
</feature>
<reference evidence="3" key="2">
    <citation type="submission" date="2015-06" db="UniProtKB">
        <authorList>
            <consortium name="EnsemblPlants"/>
        </authorList>
    </citation>
    <scope>IDENTIFICATION</scope>
    <source>
        <strain evidence="3">DM1-3 516 R44</strain>
    </source>
</reference>
<reference evidence="4" key="1">
    <citation type="journal article" date="2011" name="Nature">
        <title>Genome sequence and analysis of the tuber crop potato.</title>
        <authorList>
            <consortium name="The Potato Genome Sequencing Consortium"/>
        </authorList>
    </citation>
    <scope>NUCLEOTIDE SEQUENCE [LARGE SCALE GENOMIC DNA]</scope>
    <source>
        <strain evidence="4">cv. DM1-3 516 R44</strain>
    </source>
</reference>
<name>M1DCF9_SOLTU</name>
<dbReference type="PaxDb" id="4113-PGSC0003DMT400086765"/>
<keyword evidence="4" id="KW-1185">Reference proteome</keyword>
<feature type="compositionally biased region" description="Basic and acidic residues" evidence="1">
    <location>
        <begin position="43"/>
        <end position="57"/>
    </location>
</feature>
<dbReference type="Pfam" id="PF20167">
    <property type="entry name" value="Transposase_32"/>
    <property type="match status" value="1"/>
</dbReference>
<evidence type="ECO:0000259" key="2">
    <source>
        <dbReference type="Pfam" id="PF20167"/>
    </source>
</evidence>
<dbReference type="AlphaFoldDB" id="M1DCF9"/>
<dbReference type="GO" id="GO:0009579">
    <property type="term" value="C:thylakoid"/>
    <property type="evidence" value="ECO:0000318"/>
    <property type="project" value="GO_Central"/>
</dbReference>
<dbReference type="PANTHER" id="PTHR33180">
    <property type="entry name" value="PHOTOSYSTEM II CP43 REACTION CENTER PROTEIN"/>
    <property type="match status" value="1"/>
</dbReference>
<dbReference type="PANTHER" id="PTHR33180:SF31">
    <property type="entry name" value="POLYPROTEIN PROTEIN"/>
    <property type="match status" value="1"/>
</dbReference>
<evidence type="ECO:0000256" key="1">
    <source>
        <dbReference type="SAM" id="MobiDB-lite"/>
    </source>
</evidence>
<dbReference type="InParanoid" id="M1DCF9"/>